<keyword evidence="3" id="KW-0809">Transit peptide</keyword>
<dbReference type="eggNOG" id="COG1523">
    <property type="taxonomic scope" value="Bacteria"/>
</dbReference>
<dbReference type="Pfam" id="PF21156">
    <property type="entry name" value="ISOA1-3_C"/>
    <property type="match status" value="1"/>
</dbReference>
<dbReference type="GO" id="GO:0019156">
    <property type="term" value="F:isoamylase activity"/>
    <property type="evidence" value="ECO:0007669"/>
    <property type="project" value="UniProtKB-ARBA"/>
</dbReference>
<dbReference type="FunFam" id="3.20.20.80:FF:000054">
    <property type="entry name" value="Glycogen debranching enzyme"/>
    <property type="match status" value="1"/>
</dbReference>
<dbReference type="SMART" id="SM00642">
    <property type="entry name" value="Aamy"/>
    <property type="match status" value="1"/>
</dbReference>
<reference evidence="6" key="1">
    <citation type="journal article" date="2015" name="PeerJ">
        <title>First genomic representation of candidate bacterial phylum KSB3 points to enhanced environmental sensing as a trigger of wastewater bulking.</title>
        <authorList>
            <person name="Sekiguchi Y."/>
            <person name="Ohashi A."/>
            <person name="Parks D.H."/>
            <person name="Yamauchi T."/>
            <person name="Tyson G.W."/>
            <person name="Hugenholtz P."/>
        </authorList>
    </citation>
    <scope>NUCLEOTIDE SEQUENCE [LARGE SCALE GENOMIC DNA]</scope>
</reference>
<dbReference type="InterPro" id="IPR013783">
    <property type="entry name" value="Ig-like_fold"/>
</dbReference>
<accession>A0A0S6WBD1</accession>
<dbReference type="SUPFAM" id="SSF51011">
    <property type="entry name" value="Glycosyl hydrolase domain"/>
    <property type="match status" value="1"/>
</dbReference>
<evidence type="ECO:0000313" key="6">
    <source>
        <dbReference type="EMBL" id="GAK55459.1"/>
    </source>
</evidence>
<feature type="domain" description="Glycosyl hydrolase family 13 catalytic" evidence="5">
    <location>
        <begin position="197"/>
        <end position="610"/>
    </location>
</feature>
<dbReference type="STRING" id="1499967.U27_02293"/>
<dbReference type="GO" id="GO:0005980">
    <property type="term" value="P:glycogen catabolic process"/>
    <property type="evidence" value="ECO:0007669"/>
    <property type="project" value="InterPro"/>
</dbReference>
<comment type="similarity">
    <text evidence="1">Belongs to the glycosyl hydrolase 13 family.</text>
</comment>
<dbReference type="AlphaFoldDB" id="A0A0S6WBD1"/>
<dbReference type="Pfam" id="PF00128">
    <property type="entry name" value="Alpha-amylase"/>
    <property type="match status" value="2"/>
</dbReference>
<name>A0A0S6WBD1_VECG1</name>
<dbReference type="Gene3D" id="2.60.40.10">
    <property type="entry name" value="Immunoglobulins"/>
    <property type="match status" value="1"/>
</dbReference>
<evidence type="ECO:0000259" key="5">
    <source>
        <dbReference type="SMART" id="SM00642"/>
    </source>
</evidence>
<dbReference type="InterPro" id="IPR006047">
    <property type="entry name" value="GH13_cat_dom"/>
</dbReference>
<keyword evidence="4" id="KW-0326">Glycosidase</keyword>
<evidence type="ECO:0000313" key="7">
    <source>
        <dbReference type="Proteomes" id="UP000030661"/>
    </source>
</evidence>
<dbReference type="InterPro" id="IPR017853">
    <property type="entry name" value="GH"/>
</dbReference>
<evidence type="ECO:0000256" key="4">
    <source>
        <dbReference type="ARBA" id="ARBA00023295"/>
    </source>
</evidence>
<dbReference type="Gene3D" id="3.20.20.80">
    <property type="entry name" value="Glycosidases"/>
    <property type="match status" value="1"/>
</dbReference>
<organism evidence="6">
    <name type="scientific">Vecturithrix granuli</name>
    <dbReference type="NCBI Taxonomy" id="1499967"/>
    <lineage>
        <taxon>Bacteria</taxon>
        <taxon>Candidatus Moduliflexota</taxon>
        <taxon>Candidatus Vecturitrichia</taxon>
        <taxon>Candidatus Vecturitrichales</taxon>
        <taxon>Candidatus Vecturitrichaceae</taxon>
        <taxon>Candidatus Vecturithrix</taxon>
    </lineage>
</organism>
<dbReference type="SUPFAM" id="SSF51445">
    <property type="entry name" value="(Trans)glycosidases"/>
    <property type="match status" value="1"/>
</dbReference>
<dbReference type="HOGENOM" id="CLU_011725_1_1_0"/>
<keyword evidence="7" id="KW-1185">Reference proteome</keyword>
<dbReference type="Proteomes" id="UP000030661">
    <property type="component" value="Unassembled WGS sequence"/>
</dbReference>
<dbReference type="NCBIfam" id="TIGR02100">
    <property type="entry name" value="glgX_debranch"/>
    <property type="match status" value="1"/>
</dbReference>
<dbReference type="InterPro" id="IPR013780">
    <property type="entry name" value="Glyco_hydro_b"/>
</dbReference>
<dbReference type="SUPFAM" id="SSF81296">
    <property type="entry name" value="E set domains"/>
    <property type="match status" value="1"/>
</dbReference>
<dbReference type="InterPro" id="IPR014756">
    <property type="entry name" value="Ig_E-set"/>
</dbReference>
<evidence type="ECO:0000256" key="2">
    <source>
        <dbReference type="ARBA" id="ARBA00022801"/>
    </source>
</evidence>
<sequence>MAFIFNPQSSIVTGIVERIDIHPTHSYKGYKLRPGRPYPFGTTIVPGGVNFSVFSRHAHYAELVIFEKGSMAPMVEIPFRGMFLKADTDEPVWGEFRIGNVFTMTVFGLDDENIEYGFRMGGPGGHVEKGQPGFHRFDRNTILLDPYAKAIGGRDVWGKTPNWEDSYQHRARVVRDDFDWEGDRPLEIPMEDLIIYEMHVRSFTKHPSSGVKHPGTFAAIREKIPYLKELGVNCLELMPIFEFDEFENSKISPMTGELLMNYWGYSTVGFFAPKAGYAATGKSKDGTMVADELKTLIRELHRNEIEVILDVVYNHTAEGNEWGPTISYKGIDNSTYYILTPEGYYYNFSGCGNTLNCNNSVVRDMVIDSLRYWASEYHIDGFRFDLASILSRDQSGAPLPNPPLLESLANDPILGKCKLIAEAWDAGGLYQVGSFPAYGRWAEWNGKYRDTLRKFLRGDPGQVGDMVQGFQGSSNLYYGRGTTASINFVTAHDGFTLMDNVSYNGKHNEANGENNNDGANDNNSWNCGWEGFTEDAGIQTLRKKQVKNALAMLLVSQGVPMILMGDEAGRTQLGNNNTYCQDNDLNWFNWALLEQHADLFRFARNMIAFRHAHPTLRNRDHFQHRDYVGSGYADISWHGVNAWNMDWSSDSRTLAFLLCGQHAKGGTAKDMSIYVAANMYWEPLEFTIPALREGVRWHVFANTSLPAPDDICEPGKEVPFAEGQYTYLVGDRSVVILVGK</sequence>
<dbReference type="Pfam" id="PF02922">
    <property type="entry name" value="CBM_48"/>
    <property type="match status" value="1"/>
</dbReference>
<evidence type="ECO:0000256" key="1">
    <source>
        <dbReference type="ARBA" id="ARBA00008061"/>
    </source>
</evidence>
<keyword evidence="2" id="KW-0378">Hydrolase</keyword>
<dbReference type="CDD" id="cd11326">
    <property type="entry name" value="AmyAc_Glg_debranch"/>
    <property type="match status" value="1"/>
</dbReference>
<dbReference type="InterPro" id="IPR048650">
    <property type="entry name" value="ISOA1-3-like_C"/>
</dbReference>
<gene>
    <name evidence="6" type="ORF">U27_02293</name>
</gene>
<dbReference type="PANTHER" id="PTHR43002">
    <property type="entry name" value="GLYCOGEN DEBRANCHING ENZYME"/>
    <property type="match status" value="1"/>
</dbReference>
<dbReference type="InterPro" id="IPR004193">
    <property type="entry name" value="Glyco_hydro_13_N"/>
</dbReference>
<dbReference type="GO" id="GO:0004135">
    <property type="term" value="F:amylo-alpha-1,6-glucosidase activity"/>
    <property type="evidence" value="ECO:0007669"/>
    <property type="project" value="InterPro"/>
</dbReference>
<dbReference type="EMBL" id="DF820463">
    <property type="protein sequence ID" value="GAK55459.1"/>
    <property type="molecule type" value="Genomic_DNA"/>
</dbReference>
<evidence type="ECO:0000256" key="3">
    <source>
        <dbReference type="ARBA" id="ARBA00022946"/>
    </source>
</evidence>
<dbReference type="InterPro" id="IPR011837">
    <property type="entry name" value="Glycogen_debranch_GlgX"/>
</dbReference>
<dbReference type="CDD" id="cd11234">
    <property type="entry name" value="E_set_GDE_N"/>
    <property type="match status" value="1"/>
</dbReference>
<proteinExistence type="inferred from homology"/>
<protein>
    <submittedName>
        <fullName evidence="6">Glycogen debranching enzyme GlgX</fullName>
    </submittedName>
</protein>
<dbReference type="Gene3D" id="2.60.40.1180">
    <property type="entry name" value="Golgi alpha-mannosidase II"/>
    <property type="match status" value="1"/>
</dbReference>